<dbReference type="PANTHER" id="PTHR43651">
    <property type="entry name" value="1,4-ALPHA-GLUCAN-BRANCHING ENZYME"/>
    <property type="match status" value="1"/>
</dbReference>
<comment type="similarity">
    <text evidence="3 9">Belongs to the glycosyl hydrolase 13 family. GlgB subfamily.</text>
</comment>
<dbReference type="InterPro" id="IPR013783">
    <property type="entry name" value="Ig-like_fold"/>
</dbReference>
<name>A0A178MD63_9CHLR</name>
<dbReference type="AlphaFoldDB" id="A0A178MD63"/>
<dbReference type="GO" id="GO:0043169">
    <property type="term" value="F:cation binding"/>
    <property type="evidence" value="ECO:0007669"/>
    <property type="project" value="InterPro"/>
</dbReference>
<feature type="active site" description="Proton donor" evidence="9 10">
    <location>
        <position position="410"/>
    </location>
</feature>
<feature type="domain" description="Glycosyl hydrolase family 13 catalytic" evidence="12">
    <location>
        <begin position="198"/>
        <end position="546"/>
    </location>
</feature>
<dbReference type="GO" id="GO:0005829">
    <property type="term" value="C:cytosol"/>
    <property type="evidence" value="ECO:0007669"/>
    <property type="project" value="TreeGrafter"/>
</dbReference>
<dbReference type="FunFam" id="2.60.40.1180:FF:000002">
    <property type="entry name" value="1,4-alpha-glucan branching enzyme GlgB"/>
    <property type="match status" value="1"/>
</dbReference>
<dbReference type="InterPro" id="IPR006048">
    <property type="entry name" value="A-amylase/branching_C"/>
</dbReference>
<dbReference type="PIRSF" id="PIRSF000463">
    <property type="entry name" value="GlgB"/>
    <property type="match status" value="1"/>
</dbReference>
<dbReference type="HAMAP" id="MF_00685">
    <property type="entry name" value="GlgB"/>
    <property type="match status" value="1"/>
</dbReference>
<evidence type="ECO:0000256" key="2">
    <source>
        <dbReference type="ARBA" id="ARBA00004964"/>
    </source>
</evidence>
<keyword evidence="5 9" id="KW-0328">Glycosyltransferase</keyword>
<dbReference type="NCBIfam" id="NF008967">
    <property type="entry name" value="PRK12313.1"/>
    <property type="match status" value="1"/>
</dbReference>
<evidence type="ECO:0000256" key="5">
    <source>
        <dbReference type="ARBA" id="ARBA00022676"/>
    </source>
</evidence>
<dbReference type="Proteomes" id="UP000078287">
    <property type="component" value="Unassembled WGS sequence"/>
</dbReference>
<keyword evidence="7 9" id="KW-0320">Glycogen biosynthesis</keyword>
<dbReference type="EMBL" id="LWQS01000049">
    <property type="protein sequence ID" value="OAN45968.1"/>
    <property type="molecule type" value="Genomic_DNA"/>
</dbReference>
<comment type="catalytic activity">
    <reaction evidence="1 9">
        <text>Transfers a segment of a (1-&gt;4)-alpha-D-glucan chain to a primary hydroxy group in a similar glucan chain.</text>
        <dbReference type="EC" id="2.4.1.18"/>
    </reaction>
</comment>
<dbReference type="EC" id="2.4.1.18" evidence="9"/>
<dbReference type="UniPathway" id="UPA00164"/>
<dbReference type="GO" id="GO:0005978">
    <property type="term" value="P:glycogen biosynthetic process"/>
    <property type="evidence" value="ECO:0007669"/>
    <property type="project" value="UniProtKB-UniRule"/>
</dbReference>
<dbReference type="NCBIfam" id="NF003811">
    <property type="entry name" value="PRK05402.1"/>
    <property type="match status" value="1"/>
</dbReference>
<keyword evidence="6 9" id="KW-0808">Transferase</keyword>
<dbReference type="SUPFAM" id="SSF51011">
    <property type="entry name" value="Glycosyl hydrolase domain"/>
    <property type="match status" value="1"/>
</dbReference>
<gene>
    <name evidence="9" type="primary">glgB</name>
    <name evidence="13" type="ORF">A6A03_01535</name>
</gene>
<dbReference type="GO" id="GO:0004553">
    <property type="term" value="F:hydrolase activity, hydrolyzing O-glycosyl compounds"/>
    <property type="evidence" value="ECO:0007669"/>
    <property type="project" value="InterPro"/>
</dbReference>
<dbReference type="PANTHER" id="PTHR43651:SF3">
    <property type="entry name" value="1,4-ALPHA-GLUCAN-BRANCHING ENZYME"/>
    <property type="match status" value="1"/>
</dbReference>
<keyword evidence="14" id="KW-1185">Reference proteome</keyword>
<evidence type="ECO:0000256" key="4">
    <source>
        <dbReference type="ARBA" id="ARBA00022600"/>
    </source>
</evidence>
<dbReference type="InterPro" id="IPR017853">
    <property type="entry name" value="GH"/>
</dbReference>
<evidence type="ECO:0000256" key="7">
    <source>
        <dbReference type="ARBA" id="ARBA00023056"/>
    </source>
</evidence>
<dbReference type="CDD" id="cd11322">
    <property type="entry name" value="AmyAc_Glg_BE"/>
    <property type="match status" value="1"/>
</dbReference>
<dbReference type="Gene3D" id="3.20.20.80">
    <property type="entry name" value="Glycosidases"/>
    <property type="match status" value="1"/>
</dbReference>
<dbReference type="STRING" id="1707952.A6A03_01535"/>
<evidence type="ECO:0000256" key="1">
    <source>
        <dbReference type="ARBA" id="ARBA00000826"/>
    </source>
</evidence>
<feature type="active site" description="Nucleophile" evidence="9 10">
    <location>
        <position position="357"/>
    </location>
</feature>
<dbReference type="Gene3D" id="2.60.40.10">
    <property type="entry name" value="Immunoglobulins"/>
    <property type="match status" value="1"/>
</dbReference>
<dbReference type="Gene3D" id="2.60.40.1180">
    <property type="entry name" value="Golgi alpha-mannosidase II"/>
    <property type="match status" value="1"/>
</dbReference>
<organism evidence="13 14">
    <name type="scientific">Chloroflexus islandicus</name>
    <dbReference type="NCBI Taxonomy" id="1707952"/>
    <lineage>
        <taxon>Bacteria</taxon>
        <taxon>Bacillati</taxon>
        <taxon>Chloroflexota</taxon>
        <taxon>Chloroflexia</taxon>
        <taxon>Chloroflexales</taxon>
        <taxon>Chloroflexineae</taxon>
        <taxon>Chloroflexaceae</taxon>
        <taxon>Chloroflexus</taxon>
    </lineage>
</organism>
<keyword evidence="8 9" id="KW-0119">Carbohydrate metabolism</keyword>
<evidence type="ECO:0000256" key="8">
    <source>
        <dbReference type="ARBA" id="ARBA00023277"/>
    </source>
</evidence>
<evidence type="ECO:0000256" key="11">
    <source>
        <dbReference type="SAM" id="MobiDB-lite"/>
    </source>
</evidence>
<comment type="function">
    <text evidence="9">Catalyzes the formation of the alpha-1,6-glucosidic linkages in glycogen by scission of a 1,4-alpha-linked oligosaccharide from growing alpha-1,4-glucan chains and the subsequent attachment of the oligosaccharide to the alpha-1,6 position.</text>
</comment>
<comment type="caution">
    <text evidence="13">The sequence shown here is derived from an EMBL/GenBank/DDBJ whole genome shotgun (WGS) entry which is preliminary data.</text>
</comment>
<evidence type="ECO:0000313" key="13">
    <source>
        <dbReference type="EMBL" id="OAN45968.1"/>
    </source>
</evidence>
<dbReference type="FunFam" id="2.60.40.10:FF:000169">
    <property type="entry name" value="1,4-alpha-glucan branching enzyme GlgB"/>
    <property type="match status" value="1"/>
</dbReference>
<dbReference type="SUPFAM" id="SSF51445">
    <property type="entry name" value="(Trans)glycosidases"/>
    <property type="match status" value="1"/>
</dbReference>
<feature type="region of interest" description="Disordered" evidence="11">
    <location>
        <begin position="1"/>
        <end position="36"/>
    </location>
</feature>
<dbReference type="InterPro" id="IPR013780">
    <property type="entry name" value="Glyco_hydro_b"/>
</dbReference>
<dbReference type="FunFam" id="3.20.20.80:FF:000003">
    <property type="entry name" value="1,4-alpha-glucan branching enzyme GlgB"/>
    <property type="match status" value="1"/>
</dbReference>
<dbReference type="OrthoDB" id="9800174at2"/>
<evidence type="ECO:0000256" key="6">
    <source>
        <dbReference type="ARBA" id="ARBA00022679"/>
    </source>
</evidence>
<dbReference type="SMART" id="SM00642">
    <property type="entry name" value="Aamy"/>
    <property type="match status" value="1"/>
</dbReference>
<dbReference type="InterPro" id="IPR006407">
    <property type="entry name" value="GlgB"/>
</dbReference>
<dbReference type="GO" id="GO:0003844">
    <property type="term" value="F:1,4-alpha-glucan branching enzyme activity"/>
    <property type="evidence" value="ECO:0007669"/>
    <property type="project" value="UniProtKB-UniRule"/>
</dbReference>
<sequence>MSDTEKPRRTRRKKEAPVEEATAPMIAPAAETPTAVADEPSAATKAMMASILSEDDIYLFNQGTHYRLYDKFGAQPVTIEGVPGTYFAVWAPNAEYVAVIGDWNNWDAGANPLRQRGFSGVWEGFIPHVGKGMRYKFHIASRYYGYREDKTDPFGSYFEVAPQTAAIVWDREYTWSDQQWMAERGQRQRLDVPISIYEVHLGSWRRKPEEDNRPLNYRELAHELVEHVKECGFTHVELLPVTEHPFYGSWGYQSTGMFAPTSRYGTPQDFMYFVDYLHQNGIGVILDWVPSHFPTDGHGLAYFDGTHLYEHADPRKGYHPDWGSYIYNYGRNEVRSFLISSALCWLDKFHIDGLRVDAVASMLYLDYSRRPGEWIPNQYGGNENLEAISFLRELNTQIYKYYPDVQTIAEESTAWPMVSRPVYVGGLGFGFKWDMGWMHDTLQYFHRDPIYRRFHHNELTFRGLYMFTENYILPLSHDEVVHGKGSLLDKMAGDVWQKFANLRLLYSYMFAQPGKKLLFMGGEFGQWREWSHDTSLDWHLLMFPSHQGVLRTISDLNRLYRSEPALHEFDCDPKGFEWVDANDADASVYSFLRKSRHGETILVVLNATPVVREDYRVGVPAGGWWRELFNSDSEYYWGSGQGNAGGVMAEETPSHGRPFSLRLRLPPLGALFFKHNG</sequence>
<dbReference type="NCBIfam" id="TIGR01515">
    <property type="entry name" value="branching_enzym"/>
    <property type="match status" value="1"/>
</dbReference>
<dbReference type="Pfam" id="PF02806">
    <property type="entry name" value="Alpha-amylase_C"/>
    <property type="match status" value="1"/>
</dbReference>
<evidence type="ECO:0000256" key="3">
    <source>
        <dbReference type="ARBA" id="ARBA00009000"/>
    </source>
</evidence>
<comment type="pathway">
    <text evidence="2 9">Glycan biosynthesis; glycogen biosynthesis.</text>
</comment>
<dbReference type="Pfam" id="PF00128">
    <property type="entry name" value="Alpha-amylase"/>
    <property type="match status" value="1"/>
</dbReference>
<reference evidence="13 14" key="1">
    <citation type="submission" date="2016-04" db="EMBL/GenBank/DDBJ databases">
        <title>Chloroflexus islandicus sp. nov., a thermophilic filamentous anoxygenic phototrophic bacterium from geyser Strokkur (Iceland).</title>
        <authorList>
            <person name="Gaisin V.A."/>
            <person name="Kalashnikov A.M."/>
            <person name="Sukhacheva M.V."/>
            <person name="Grouzdev D.S."/>
            <person name="Ivanov T.M."/>
            <person name="Kuznetsov B."/>
            <person name="Gorlenko V.M."/>
        </authorList>
    </citation>
    <scope>NUCLEOTIDE SEQUENCE [LARGE SCALE GENOMIC DNA]</scope>
    <source>
        <strain evidence="14">isl-2</strain>
    </source>
</reference>
<dbReference type="Pfam" id="PF02922">
    <property type="entry name" value="CBM_48"/>
    <property type="match status" value="1"/>
</dbReference>
<dbReference type="InterPro" id="IPR044143">
    <property type="entry name" value="GlgB_N_E_set_prok"/>
</dbReference>
<evidence type="ECO:0000313" key="14">
    <source>
        <dbReference type="Proteomes" id="UP000078287"/>
    </source>
</evidence>
<dbReference type="InterPro" id="IPR006047">
    <property type="entry name" value="GH13_cat_dom"/>
</dbReference>
<comment type="subunit">
    <text evidence="9">Monomer.</text>
</comment>
<dbReference type="CDD" id="cd02855">
    <property type="entry name" value="E_set_GBE_prok_N"/>
    <property type="match status" value="1"/>
</dbReference>
<proteinExistence type="inferred from homology"/>
<accession>A0A178MD63</accession>
<dbReference type="InterPro" id="IPR037439">
    <property type="entry name" value="Branching_enzy"/>
</dbReference>
<keyword evidence="4 9" id="KW-0321">Glycogen metabolism</keyword>
<dbReference type="RefSeq" id="WP_066786539.1">
    <property type="nucleotide sequence ID" value="NZ_LWQS01000049.1"/>
</dbReference>
<protein>
    <recommendedName>
        <fullName evidence="9">1,4-alpha-glucan branching enzyme GlgB</fullName>
        <ecNumber evidence="9">2.4.1.18</ecNumber>
    </recommendedName>
    <alternativeName>
        <fullName evidence="9">1,4-alpha-D-glucan:1,4-alpha-D-glucan 6-glucosyl-transferase</fullName>
    </alternativeName>
    <alternativeName>
        <fullName evidence="9">Alpha-(1-&gt;4)-glucan branching enzyme</fullName>
    </alternativeName>
    <alternativeName>
        <fullName evidence="9">Glycogen branching enzyme</fullName>
        <shortName evidence="9">BE</shortName>
    </alternativeName>
</protein>
<evidence type="ECO:0000256" key="9">
    <source>
        <dbReference type="HAMAP-Rule" id="MF_00685"/>
    </source>
</evidence>
<evidence type="ECO:0000256" key="10">
    <source>
        <dbReference type="PIRSR" id="PIRSR000463-1"/>
    </source>
</evidence>
<dbReference type="InterPro" id="IPR004193">
    <property type="entry name" value="Glyco_hydro_13_N"/>
</dbReference>
<evidence type="ECO:0000259" key="12">
    <source>
        <dbReference type="SMART" id="SM00642"/>
    </source>
</evidence>